<dbReference type="Gene3D" id="3.20.20.100">
    <property type="entry name" value="NADP-dependent oxidoreductase domain"/>
    <property type="match status" value="1"/>
</dbReference>
<dbReference type="STRING" id="686832.A0A0C3BNC4"/>
<proteinExistence type="inferred from homology"/>
<dbReference type="EMBL" id="KN831792">
    <property type="protein sequence ID" value="KIM38135.1"/>
    <property type="molecule type" value="Genomic_DNA"/>
</dbReference>
<gene>
    <name evidence="6" type="ORF">M413DRAFT_447905</name>
</gene>
<dbReference type="GO" id="GO:0016491">
    <property type="term" value="F:oxidoreductase activity"/>
    <property type="evidence" value="ECO:0007669"/>
    <property type="project" value="UniProtKB-KW"/>
</dbReference>
<dbReference type="Proteomes" id="UP000053424">
    <property type="component" value="Unassembled WGS sequence"/>
</dbReference>
<protein>
    <recommendedName>
        <fullName evidence="5">NADP-dependent oxidoreductase domain-containing protein</fullName>
    </recommendedName>
</protein>
<dbReference type="AlphaFoldDB" id="A0A0C3BNC4"/>
<evidence type="ECO:0000256" key="3">
    <source>
        <dbReference type="ARBA" id="ARBA00023002"/>
    </source>
</evidence>
<feature type="compositionally biased region" description="Basic and acidic residues" evidence="4">
    <location>
        <begin position="224"/>
        <end position="233"/>
    </location>
</feature>
<evidence type="ECO:0000256" key="2">
    <source>
        <dbReference type="ARBA" id="ARBA00022857"/>
    </source>
</evidence>
<comment type="similarity">
    <text evidence="1">Belongs to the shaker potassium channel beta subunit family.</text>
</comment>
<evidence type="ECO:0000256" key="4">
    <source>
        <dbReference type="SAM" id="MobiDB-lite"/>
    </source>
</evidence>
<dbReference type="Pfam" id="PF00248">
    <property type="entry name" value="Aldo_ket_red"/>
    <property type="match status" value="1"/>
</dbReference>
<sequence>MDYVDVIFAHRPDNTVPMEEIVRAFNYVIEKGWAFYWGTSEWSSREIEEAHHVASKFGLIGPIAEQCEHNMFHRERPEKEYNPLYEKYGMGTTVFSALAGGLLTGKYNDGIPEGSRFATHKFLKKTAKSWQETTEGQEKIRKVRELSKIAKEELNTTPTALALAWIAKQPQTSTVILGASSPQQVIDNLKALEVLPRLTPAIMEKVEAILGNRPKEVGPQGRPALDKYRSAKL</sequence>
<keyword evidence="3" id="KW-0560">Oxidoreductase</keyword>
<dbReference type="InterPro" id="IPR023210">
    <property type="entry name" value="NADP_OxRdtase_dom"/>
</dbReference>
<accession>A0A0C3BNC4</accession>
<evidence type="ECO:0000313" key="7">
    <source>
        <dbReference type="Proteomes" id="UP000053424"/>
    </source>
</evidence>
<evidence type="ECO:0000256" key="1">
    <source>
        <dbReference type="ARBA" id="ARBA00006515"/>
    </source>
</evidence>
<dbReference type="OrthoDB" id="1720422at2759"/>
<evidence type="ECO:0000313" key="6">
    <source>
        <dbReference type="EMBL" id="KIM38135.1"/>
    </source>
</evidence>
<evidence type="ECO:0000259" key="5">
    <source>
        <dbReference type="Pfam" id="PF00248"/>
    </source>
</evidence>
<dbReference type="HOGENOM" id="CLU_023205_2_0_1"/>
<dbReference type="PANTHER" id="PTHR43150:SF2">
    <property type="entry name" value="HYPERKINETIC, ISOFORM M"/>
    <property type="match status" value="1"/>
</dbReference>
<dbReference type="SUPFAM" id="SSF51430">
    <property type="entry name" value="NAD(P)-linked oxidoreductase"/>
    <property type="match status" value="1"/>
</dbReference>
<feature type="domain" description="NADP-dependent oxidoreductase" evidence="5">
    <location>
        <begin position="2"/>
        <end position="209"/>
    </location>
</feature>
<reference evidence="7" key="2">
    <citation type="submission" date="2015-01" db="EMBL/GenBank/DDBJ databases">
        <title>Evolutionary Origins and Diversification of the Mycorrhizal Mutualists.</title>
        <authorList>
            <consortium name="DOE Joint Genome Institute"/>
            <consortium name="Mycorrhizal Genomics Consortium"/>
            <person name="Kohler A."/>
            <person name="Kuo A."/>
            <person name="Nagy L.G."/>
            <person name="Floudas D."/>
            <person name="Copeland A."/>
            <person name="Barry K.W."/>
            <person name="Cichocki N."/>
            <person name="Veneault-Fourrey C."/>
            <person name="LaButti K."/>
            <person name="Lindquist E.A."/>
            <person name="Lipzen A."/>
            <person name="Lundell T."/>
            <person name="Morin E."/>
            <person name="Murat C."/>
            <person name="Riley R."/>
            <person name="Ohm R."/>
            <person name="Sun H."/>
            <person name="Tunlid A."/>
            <person name="Henrissat B."/>
            <person name="Grigoriev I.V."/>
            <person name="Hibbett D.S."/>
            <person name="Martin F."/>
        </authorList>
    </citation>
    <scope>NUCLEOTIDE SEQUENCE [LARGE SCALE GENOMIC DNA]</scope>
    <source>
        <strain evidence="7">h7</strain>
    </source>
</reference>
<dbReference type="InterPro" id="IPR005399">
    <property type="entry name" value="K_chnl_volt-dep_bsu_KCNAB-rel"/>
</dbReference>
<keyword evidence="7" id="KW-1185">Reference proteome</keyword>
<reference evidence="6 7" key="1">
    <citation type="submission" date="2014-04" db="EMBL/GenBank/DDBJ databases">
        <authorList>
            <consortium name="DOE Joint Genome Institute"/>
            <person name="Kuo A."/>
            <person name="Gay G."/>
            <person name="Dore J."/>
            <person name="Kohler A."/>
            <person name="Nagy L.G."/>
            <person name="Floudas D."/>
            <person name="Copeland A."/>
            <person name="Barry K.W."/>
            <person name="Cichocki N."/>
            <person name="Veneault-Fourrey C."/>
            <person name="LaButti K."/>
            <person name="Lindquist E.A."/>
            <person name="Lipzen A."/>
            <person name="Lundell T."/>
            <person name="Morin E."/>
            <person name="Murat C."/>
            <person name="Sun H."/>
            <person name="Tunlid A."/>
            <person name="Henrissat B."/>
            <person name="Grigoriev I.V."/>
            <person name="Hibbett D.S."/>
            <person name="Martin F."/>
            <person name="Nordberg H.P."/>
            <person name="Cantor M.N."/>
            <person name="Hua S.X."/>
        </authorList>
    </citation>
    <scope>NUCLEOTIDE SEQUENCE [LARGE SCALE GENOMIC DNA]</scope>
    <source>
        <strain evidence="7">h7</strain>
    </source>
</reference>
<name>A0A0C3BNC4_HEBCY</name>
<dbReference type="PANTHER" id="PTHR43150">
    <property type="entry name" value="HYPERKINETIC, ISOFORM M"/>
    <property type="match status" value="1"/>
</dbReference>
<dbReference type="InterPro" id="IPR036812">
    <property type="entry name" value="NAD(P)_OxRdtase_dom_sf"/>
</dbReference>
<feature type="region of interest" description="Disordered" evidence="4">
    <location>
        <begin position="213"/>
        <end position="233"/>
    </location>
</feature>
<keyword evidence="2" id="KW-0521">NADP</keyword>
<organism evidence="6 7">
    <name type="scientific">Hebeloma cylindrosporum</name>
    <dbReference type="NCBI Taxonomy" id="76867"/>
    <lineage>
        <taxon>Eukaryota</taxon>
        <taxon>Fungi</taxon>
        <taxon>Dikarya</taxon>
        <taxon>Basidiomycota</taxon>
        <taxon>Agaricomycotina</taxon>
        <taxon>Agaricomycetes</taxon>
        <taxon>Agaricomycetidae</taxon>
        <taxon>Agaricales</taxon>
        <taxon>Agaricineae</taxon>
        <taxon>Hymenogastraceae</taxon>
        <taxon>Hebeloma</taxon>
    </lineage>
</organism>